<dbReference type="SUPFAM" id="SSF54593">
    <property type="entry name" value="Glyoxalase/Bleomycin resistance protein/Dihydroxybiphenyl dioxygenase"/>
    <property type="match status" value="1"/>
</dbReference>
<dbReference type="InterPro" id="IPR029068">
    <property type="entry name" value="Glyas_Bleomycin-R_OHBP_Dase"/>
</dbReference>
<reference evidence="2 3" key="1">
    <citation type="journal article" date="2018" name="Int. J. Syst. Evol. Microbiol.">
        <title>Epidermidibacterium keratini gen. nov., sp. nov., a member of the family Sporichthyaceae, isolated from keratin epidermis.</title>
        <authorList>
            <person name="Lee D.G."/>
            <person name="Trujillo M.E."/>
            <person name="Kang S."/>
            <person name="Nam J.J."/>
            <person name="Kim Y.J."/>
        </authorList>
    </citation>
    <scope>NUCLEOTIDE SEQUENCE [LARGE SCALE GENOMIC DNA]</scope>
    <source>
        <strain evidence="2 3">EPI-7</strain>
    </source>
</reference>
<dbReference type="KEGG" id="eke:EK0264_18220"/>
<dbReference type="InterPro" id="IPR037523">
    <property type="entry name" value="VOC_core"/>
</dbReference>
<protein>
    <submittedName>
        <fullName evidence="2">Glyoxalase</fullName>
    </submittedName>
</protein>
<dbReference type="PANTHER" id="PTHR36503:SF3">
    <property type="entry name" value="BLR0126 PROTEIN"/>
    <property type="match status" value="1"/>
</dbReference>
<proteinExistence type="predicted"/>
<evidence type="ECO:0000313" key="2">
    <source>
        <dbReference type="EMBL" id="QHC02022.1"/>
    </source>
</evidence>
<evidence type="ECO:0000259" key="1">
    <source>
        <dbReference type="PROSITE" id="PS51819"/>
    </source>
</evidence>
<dbReference type="PANTHER" id="PTHR36503">
    <property type="entry name" value="BLR2520 PROTEIN"/>
    <property type="match status" value="1"/>
</dbReference>
<dbReference type="OrthoDB" id="9798201at2"/>
<sequence length="117" mass="13112">MRVIEIIADLHVDDLSDAKDFYASYLGLADEEFNLGWVARHTSPQTGAHVQLVTRDETAAEDPVVSVKVDDVDAAYREAQECGYEIVHPLTDETWGVRRFFVRAPDGNVLNIVAHRT</sequence>
<dbReference type="Gene3D" id="3.10.180.10">
    <property type="entry name" value="2,3-Dihydroxybiphenyl 1,2-Dioxygenase, domain 1"/>
    <property type="match status" value="1"/>
</dbReference>
<gene>
    <name evidence="2" type="ORF">EK0264_18220</name>
</gene>
<evidence type="ECO:0000313" key="3">
    <source>
        <dbReference type="Proteomes" id="UP000463857"/>
    </source>
</evidence>
<name>A0A7L4YSI2_9ACTN</name>
<dbReference type="PROSITE" id="PS51819">
    <property type="entry name" value="VOC"/>
    <property type="match status" value="1"/>
</dbReference>
<keyword evidence="3" id="KW-1185">Reference proteome</keyword>
<organism evidence="2 3">
    <name type="scientific">Epidermidibacterium keratini</name>
    <dbReference type="NCBI Taxonomy" id="1891644"/>
    <lineage>
        <taxon>Bacteria</taxon>
        <taxon>Bacillati</taxon>
        <taxon>Actinomycetota</taxon>
        <taxon>Actinomycetes</taxon>
        <taxon>Sporichthyales</taxon>
        <taxon>Sporichthyaceae</taxon>
        <taxon>Epidermidibacterium</taxon>
    </lineage>
</organism>
<dbReference type="RefSeq" id="WP_159547146.1">
    <property type="nucleotide sequence ID" value="NZ_CP047156.1"/>
</dbReference>
<dbReference type="EMBL" id="CP047156">
    <property type="protein sequence ID" value="QHC02022.1"/>
    <property type="molecule type" value="Genomic_DNA"/>
</dbReference>
<dbReference type="Proteomes" id="UP000463857">
    <property type="component" value="Chromosome"/>
</dbReference>
<dbReference type="Pfam" id="PF00903">
    <property type="entry name" value="Glyoxalase"/>
    <property type="match status" value="1"/>
</dbReference>
<accession>A0A7L4YSI2</accession>
<dbReference type="InterPro" id="IPR004360">
    <property type="entry name" value="Glyas_Fos-R_dOase_dom"/>
</dbReference>
<feature type="domain" description="VOC" evidence="1">
    <location>
        <begin position="3"/>
        <end position="115"/>
    </location>
</feature>
<dbReference type="AlphaFoldDB" id="A0A7L4YSI2"/>
<dbReference type="InParanoid" id="A0A7L4YSI2"/>